<dbReference type="Pfam" id="PF25944">
    <property type="entry name" value="Beta-barrel_RND"/>
    <property type="match status" value="1"/>
</dbReference>
<feature type="domain" description="Multidrug resistance protein MdtA-like beta-barrel" evidence="5">
    <location>
        <begin position="239"/>
        <end position="302"/>
    </location>
</feature>
<protein>
    <submittedName>
        <fullName evidence="7">Efflux RND transporter periplasmic adaptor subunit</fullName>
    </submittedName>
</protein>
<dbReference type="InterPro" id="IPR058637">
    <property type="entry name" value="YknX-like_C"/>
</dbReference>
<dbReference type="PANTHER" id="PTHR30158">
    <property type="entry name" value="ACRA/E-RELATED COMPONENT OF DRUG EFFLUX TRANSPORTER"/>
    <property type="match status" value="1"/>
</dbReference>
<accession>A0A5C8PKM4</accession>
<evidence type="ECO:0000256" key="1">
    <source>
        <dbReference type="ARBA" id="ARBA00009477"/>
    </source>
</evidence>
<feature type="domain" description="YknX-like C-terminal permuted SH3-like" evidence="6">
    <location>
        <begin position="312"/>
        <end position="375"/>
    </location>
</feature>
<dbReference type="InterPro" id="IPR058626">
    <property type="entry name" value="MdtA-like_b-barrel"/>
</dbReference>
<proteinExistence type="inferred from homology"/>
<dbReference type="PANTHER" id="PTHR30158:SF24">
    <property type="entry name" value="HLYD FAMILY SECRETION PROTEIN"/>
    <property type="match status" value="1"/>
</dbReference>
<dbReference type="GO" id="GO:0022857">
    <property type="term" value="F:transmembrane transporter activity"/>
    <property type="evidence" value="ECO:0007669"/>
    <property type="project" value="InterPro"/>
</dbReference>
<organism evidence="7 8">
    <name type="scientific">Vineibacter terrae</name>
    <dbReference type="NCBI Taxonomy" id="2586908"/>
    <lineage>
        <taxon>Bacteria</taxon>
        <taxon>Pseudomonadati</taxon>
        <taxon>Pseudomonadota</taxon>
        <taxon>Alphaproteobacteria</taxon>
        <taxon>Hyphomicrobiales</taxon>
        <taxon>Vineibacter</taxon>
    </lineage>
</organism>
<feature type="domain" description="Multidrug resistance protein MdtA-like alpha-helical hairpin" evidence="3">
    <location>
        <begin position="111"/>
        <end position="180"/>
    </location>
</feature>
<dbReference type="Pfam" id="PF25989">
    <property type="entry name" value="YknX_C"/>
    <property type="match status" value="1"/>
</dbReference>
<evidence type="ECO:0000259" key="4">
    <source>
        <dbReference type="Pfam" id="PF25917"/>
    </source>
</evidence>
<evidence type="ECO:0000313" key="8">
    <source>
        <dbReference type="Proteomes" id="UP000321638"/>
    </source>
</evidence>
<sequence>MIEGLVEHPVRWNRVGVTVLVLAAALGLAGCERKQQGQHAGGPPPVTVAKPVVRDIVEMDEFTGRFDAVGSVDIRARVGGYLESVNFKDGAMVKEGDLLFVIDRRPYKAALDQAEASLVSAQTRFDLAKVELERAERLAKSGAGTEQSLDQRRQGFLAGQADLAGAKAAVEQARLNYEFTEVRAPITGRISRKLVTVGNLINADSTLLTTLVTTDPIYFYFDIDERSFLAYQRLAQQGVNSTGDSTGLPVAVMLTDEKEFKHKGRLDFTDNRVDAATGTMRLRAAIPNKDQFLTPGLFGRIAVPGSPKYQGVMLPDEAILSDLDRRYVYVVAPDGSVKQQPVRLGSRTDNYRIIREGLKGDETVVINGLQRVRMGGGKVTPQPLELPAVWHGLMALGPPPGAGGAPPGGDKKDGSKPGDSKK</sequence>
<dbReference type="GO" id="GO:0005886">
    <property type="term" value="C:plasma membrane"/>
    <property type="evidence" value="ECO:0007669"/>
    <property type="project" value="TreeGrafter"/>
</dbReference>
<name>A0A5C8PKM4_9HYPH</name>
<dbReference type="EMBL" id="VDUZ01000018">
    <property type="protein sequence ID" value="TXL74453.1"/>
    <property type="molecule type" value="Genomic_DNA"/>
</dbReference>
<reference evidence="7 8" key="1">
    <citation type="submission" date="2019-06" db="EMBL/GenBank/DDBJ databases">
        <title>New taxonomy in bacterial strain CC-CFT640, isolated from vineyard.</title>
        <authorList>
            <person name="Lin S.-Y."/>
            <person name="Tsai C.-F."/>
            <person name="Young C.-C."/>
        </authorList>
    </citation>
    <scope>NUCLEOTIDE SEQUENCE [LARGE SCALE GENOMIC DNA]</scope>
    <source>
        <strain evidence="7 8">CC-CFT640</strain>
    </source>
</reference>
<evidence type="ECO:0000259" key="6">
    <source>
        <dbReference type="Pfam" id="PF25989"/>
    </source>
</evidence>
<dbReference type="Proteomes" id="UP000321638">
    <property type="component" value="Unassembled WGS sequence"/>
</dbReference>
<dbReference type="NCBIfam" id="TIGR01730">
    <property type="entry name" value="RND_mfp"/>
    <property type="match status" value="1"/>
</dbReference>
<dbReference type="Pfam" id="PF25876">
    <property type="entry name" value="HH_MFP_RND"/>
    <property type="match status" value="1"/>
</dbReference>
<dbReference type="Gene3D" id="1.10.287.470">
    <property type="entry name" value="Helix hairpin bin"/>
    <property type="match status" value="1"/>
</dbReference>
<feature type="domain" description="Multidrug resistance protein MdtA-like barrel-sandwich hybrid" evidence="4">
    <location>
        <begin position="72"/>
        <end position="208"/>
    </location>
</feature>
<dbReference type="Gene3D" id="2.40.50.100">
    <property type="match status" value="1"/>
</dbReference>
<dbReference type="SUPFAM" id="SSF111369">
    <property type="entry name" value="HlyD-like secretion proteins"/>
    <property type="match status" value="1"/>
</dbReference>
<dbReference type="OrthoDB" id="9816569at2"/>
<comment type="caution">
    <text evidence="7">The sequence shown here is derived from an EMBL/GenBank/DDBJ whole genome shotgun (WGS) entry which is preliminary data.</text>
</comment>
<dbReference type="Gene3D" id="2.40.30.170">
    <property type="match status" value="1"/>
</dbReference>
<dbReference type="AlphaFoldDB" id="A0A5C8PKM4"/>
<dbReference type="GO" id="GO:0030313">
    <property type="term" value="C:cell envelope"/>
    <property type="evidence" value="ECO:0007669"/>
    <property type="project" value="UniProtKB-SubCell"/>
</dbReference>
<dbReference type="InterPro" id="IPR058624">
    <property type="entry name" value="MdtA-like_HH"/>
</dbReference>
<evidence type="ECO:0000259" key="5">
    <source>
        <dbReference type="Pfam" id="PF25944"/>
    </source>
</evidence>
<dbReference type="GO" id="GO:0046677">
    <property type="term" value="P:response to antibiotic"/>
    <property type="evidence" value="ECO:0007669"/>
    <property type="project" value="TreeGrafter"/>
</dbReference>
<gene>
    <name evidence="7" type="ORF">FHP25_16955</name>
</gene>
<dbReference type="InterPro" id="IPR006143">
    <property type="entry name" value="RND_pump_MFP"/>
</dbReference>
<dbReference type="Pfam" id="PF25917">
    <property type="entry name" value="BSH_RND"/>
    <property type="match status" value="1"/>
</dbReference>
<comment type="similarity">
    <text evidence="1">Belongs to the membrane fusion protein (MFP) (TC 8.A.1) family.</text>
</comment>
<feature type="region of interest" description="Disordered" evidence="2">
    <location>
        <begin position="395"/>
        <end position="422"/>
    </location>
</feature>
<dbReference type="InterPro" id="IPR058625">
    <property type="entry name" value="MdtA-like_BSH"/>
</dbReference>
<keyword evidence="8" id="KW-1185">Reference proteome</keyword>
<feature type="compositionally biased region" description="Basic and acidic residues" evidence="2">
    <location>
        <begin position="409"/>
        <end position="422"/>
    </location>
</feature>
<dbReference type="Gene3D" id="2.40.420.20">
    <property type="match status" value="1"/>
</dbReference>
<evidence type="ECO:0000256" key="2">
    <source>
        <dbReference type="SAM" id="MobiDB-lite"/>
    </source>
</evidence>
<evidence type="ECO:0000313" key="7">
    <source>
        <dbReference type="EMBL" id="TXL74453.1"/>
    </source>
</evidence>
<evidence type="ECO:0000259" key="3">
    <source>
        <dbReference type="Pfam" id="PF25876"/>
    </source>
</evidence>